<sequence length="1194" mass="132543">MKRPRSYGEDQDDDVSGGEKGGGGSFKDWARRGADQDRNPSSSSSSHRRFYHSSSSGNVRKDSISSGYKHQRSVGDDRGDVPPRSRKRSEYELDSFDRRGKGSGGGSGGVDRCWDSFPERQMKNPPYSPRLGYNGGDRIRRSESFSASRRDFVKGFRSGRERERSEGSSRWRRSFSTKEGLDDDLRVERVRVGSEDRCRSSRSKDESSGGEPTRSVEVKKESGGGGGSEMEEGELEPDPAPKEDAQEREGALPITIESKVDVDGITESGCRSSTVERIQVEEYGIIDSKGSNIAVEKIGKSSDDECQISHGKVGNGLGKKNRGIEEEDDDGEAEVISEEAKVSKINEAEDLENVEQLPSCTLSPADEQLTHAVEPVVEEVAKFLDATPALLPSKVQIEKKNLEGAVGHAEIGIKQEKQVKQNGDVLLDDVQQKDRLIDLEAEPVNVTYGLNRHNEGGEENIKTDVTLQLLTRKIDTSRSKGKSLAISLTNETHSVDNDDEMEGPSSRGFELFSSESTRLDKVSCSGINNRKTNHAKLNSESLDLSLGLPGLSSNYTFRDPDPKPNSPGHARSVQSLPSSFRTNSDGLTASISMSGSQTFLHNPSCSLTHNSMDNYEHSVGSRPIFQCIDQLADGTVWQGRYSNEMKNKGPLVPFHQRMLQSSNIPNQSALDGHLHPRSIGMFDQPSFAGQSSYAQGPHRISLPSNKEKKVAERNMTNGTFSIEQILISISSEPLLVSGRIVMVQCMTEKSESYFKDAIEEVFANKSKQEELRKMQETLLRRSDLTLETLTGAQRVLLEILVFLKTGLPDFLRRASHMSSSDLSEVYMNIRCRNLACRGAPLPIDECTCKVCTQNIGFCSNCMCLLCSKFDMASNTCSWVGCDNCIHWCHTDCALQNFLIKNGRSSTGSQGTQMQFSCVGCNRPSEMFGFVKDVFTSCSKDWNAETLGKELEYVRRIFLASDDLRGKRLSEVAANLLPMLGNESKLSEVHGYIMSFFAEMDSNLVPAKEVKNKEINGMTDKVVIAGNSRVVGSSSEATWMQHSSSIEKFPIMDVGAQVAVSLSNLDRVQLDRKAGGIKLERSLDSKPVEDELENVIKYKLAEAKLYQQHADDAEREAESIMRIALAKKEKIDADYASRITRLCLTQVQEKRQQKLQEYQVLDRAQREYFSLKLRMEADIKDLMLKMEATKSNINP</sequence>
<keyword evidence="4" id="KW-0862">Zinc</keyword>
<dbReference type="EMBL" id="LFYR01000684">
    <property type="protein sequence ID" value="KMZ71190.1"/>
    <property type="molecule type" value="Genomic_DNA"/>
</dbReference>
<feature type="compositionally biased region" description="Basic and acidic residues" evidence="8">
    <location>
        <begin position="112"/>
        <end position="122"/>
    </location>
</feature>
<dbReference type="STRING" id="29655.A0A0K9PSJ1"/>
<dbReference type="GO" id="GO:0010492">
    <property type="term" value="P:maintenance of shoot apical meristem identity"/>
    <property type="evidence" value="ECO:0000318"/>
    <property type="project" value="GO_Central"/>
</dbReference>
<evidence type="ECO:0000313" key="11">
    <source>
        <dbReference type="EMBL" id="KMZ71190.1"/>
    </source>
</evidence>
<reference evidence="12" key="1">
    <citation type="journal article" date="2016" name="Nature">
        <title>The genome of the seagrass Zostera marina reveals angiosperm adaptation to the sea.</title>
        <authorList>
            <person name="Olsen J.L."/>
            <person name="Rouze P."/>
            <person name="Verhelst B."/>
            <person name="Lin Y.-C."/>
            <person name="Bayer T."/>
            <person name="Collen J."/>
            <person name="Dattolo E."/>
            <person name="De Paoli E."/>
            <person name="Dittami S."/>
            <person name="Maumus F."/>
            <person name="Michel G."/>
            <person name="Kersting A."/>
            <person name="Lauritano C."/>
            <person name="Lohaus R."/>
            <person name="Toepel M."/>
            <person name="Tonon T."/>
            <person name="Vanneste K."/>
            <person name="Amirebrahimi M."/>
            <person name="Brakel J."/>
            <person name="Bostroem C."/>
            <person name="Chovatia M."/>
            <person name="Grimwood J."/>
            <person name="Jenkins J.W."/>
            <person name="Jueterbock A."/>
            <person name="Mraz A."/>
            <person name="Stam W.T."/>
            <person name="Tice H."/>
            <person name="Bornberg-Bauer E."/>
            <person name="Green P.J."/>
            <person name="Pearson G.A."/>
            <person name="Procaccini G."/>
            <person name="Duarte C.M."/>
            <person name="Schmutz J."/>
            <person name="Reusch T.B.H."/>
            <person name="Van de Peer Y."/>
        </authorList>
    </citation>
    <scope>NUCLEOTIDE SEQUENCE [LARGE SCALE GENOMIC DNA]</scope>
    <source>
        <strain evidence="12">cv. Finnish</strain>
    </source>
</reference>
<evidence type="ECO:0000313" key="12">
    <source>
        <dbReference type="Proteomes" id="UP000036987"/>
    </source>
</evidence>
<keyword evidence="3" id="KW-0863">Zinc-finger</keyword>
<proteinExistence type="predicted"/>
<name>A0A0K9PSJ1_ZOSMR</name>
<dbReference type="GO" id="GO:0010071">
    <property type="term" value="P:root meristem specification"/>
    <property type="evidence" value="ECO:0000318"/>
    <property type="project" value="GO_Central"/>
</dbReference>
<feature type="compositionally biased region" description="Basic and acidic residues" evidence="8">
    <location>
        <begin position="73"/>
        <end position="100"/>
    </location>
</feature>
<feature type="compositionally biased region" description="Basic and acidic residues" evidence="8">
    <location>
        <begin position="239"/>
        <end position="250"/>
    </location>
</feature>
<feature type="compositionally biased region" description="Polar residues" evidence="8">
    <location>
        <begin position="572"/>
        <end position="588"/>
    </location>
</feature>
<evidence type="ECO:0000256" key="5">
    <source>
        <dbReference type="ARBA" id="ARBA00023054"/>
    </source>
</evidence>
<feature type="domain" description="Oberon-like PHD finger" evidence="9">
    <location>
        <begin position="831"/>
        <end position="954"/>
    </location>
</feature>
<dbReference type="GO" id="GO:0010468">
    <property type="term" value="P:regulation of gene expression"/>
    <property type="evidence" value="ECO:0000318"/>
    <property type="project" value="GO_Central"/>
</dbReference>
<dbReference type="InterPro" id="IPR047578">
    <property type="entry name" value="OBE1-like_PHD"/>
</dbReference>
<feature type="compositionally biased region" description="Basic and acidic residues" evidence="8">
    <location>
        <begin position="179"/>
        <end position="207"/>
    </location>
</feature>
<dbReference type="Proteomes" id="UP000036987">
    <property type="component" value="Unassembled WGS sequence"/>
</dbReference>
<feature type="compositionally biased region" description="Basic and acidic residues" evidence="8">
    <location>
        <begin position="137"/>
        <end position="169"/>
    </location>
</feature>
<dbReference type="InterPro" id="IPR032535">
    <property type="entry name" value="Oberon_CC"/>
</dbReference>
<feature type="compositionally biased region" description="Basic and acidic residues" evidence="8">
    <location>
        <begin position="28"/>
        <end position="38"/>
    </location>
</feature>
<dbReference type="OMA" id="CIACEHS"/>
<keyword evidence="12" id="KW-1185">Reference proteome</keyword>
<evidence type="ECO:0000259" key="10">
    <source>
        <dbReference type="Pfam" id="PF16312"/>
    </source>
</evidence>
<evidence type="ECO:0000256" key="8">
    <source>
        <dbReference type="SAM" id="MobiDB-lite"/>
    </source>
</evidence>
<dbReference type="Pfam" id="PF16312">
    <property type="entry name" value="Oberon_cc"/>
    <property type="match status" value="1"/>
</dbReference>
<keyword evidence="6" id="KW-0539">Nucleus</keyword>
<evidence type="ECO:0000256" key="7">
    <source>
        <dbReference type="SAM" id="Coils"/>
    </source>
</evidence>
<evidence type="ECO:0000256" key="2">
    <source>
        <dbReference type="ARBA" id="ARBA00022723"/>
    </source>
</evidence>
<feature type="region of interest" description="Disordered" evidence="8">
    <location>
        <begin position="301"/>
        <end position="332"/>
    </location>
</feature>
<dbReference type="Pfam" id="PF07227">
    <property type="entry name" value="PHD_Oberon"/>
    <property type="match status" value="1"/>
</dbReference>
<dbReference type="CDD" id="cd15612">
    <property type="entry name" value="PHD_OBE1_like"/>
    <property type="match status" value="1"/>
</dbReference>
<dbReference type="PANTHER" id="PTHR21736:SF20">
    <property type="entry name" value="PROTEIN OBERON 4"/>
    <property type="match status" value="1"/>
</dbReference>
<evidence type="ECO:0000259" key="9">
    <source>
        <dbReference type="Pfam" id="PF07227"/>
    </source>
</evidence>
<accession>A0A0K9PSJ1</accession>
<dbReference type="GO" id="GO:0008270">
    <property type="term" value="F:zinc ion binding"/>
    <property type="evidence" value="ECO:0007669"/>
    <property type="project" value="UniProtKB-KW"/>
</dbReference>
<feature type="domain" description="Oberon coiled-coil region" evidence="10">
    <location>
        <begin position="1070"/>
        <end position="1182"/>
    </location>
</feature>
<feature type="region of interest" description="Disordered" evidence="8">
    <location>
        <begin position="553"/>
        <end position="588"/>
    </location>
</feature>
<dbReference type="InterPro" id="IPR032881">
    <property type="entry name" value="Oberon-like_PHD"/>
</dbReference>
<dbReference type="GO" id="GO:0005634">
    <property type="term" value="C:nucleus"/>
    <property type="evidence" value="ECO:0000318"/>
    <property type="project" value="GO_Central"/>
</dbReference>
<keyword evidence="2" id="KW-0479">Metal-binding</keyword>
<protein>
    <recommendedName>
        <fullName evidence="13">Protein OBERON 4</fullName>
    </recommendedName>
</protein>
<keyword evidence="5 7" id="KW-0175">Coiled coil</keyword>
<evidence type="ECO:0000256" key="3">
    <source>
        <dbReference type="ARBA" id="ARBA00022771"/>
    </source>
</evidence>
<gene>
    <name evidence="11" type="ORF">ZOSMA_185G00080</name>
</gene>
<dbReference type="AlphaFoldDB" id="A0A0K9PSJ1"/>
<evidence type="ECO:0000256" key="4">
    <source>
        <dbReference type="ARBA" id="ARBA00022833"/>
    </source>
</evidence>
<dbReference type="OrthoDB" id="784473at2759"/>
<feature type="region of interest" description="Disordered" evidence="8">
    <location>
        <begin position="1"/>
        <end position="267"/>
    </location>
</feature>
<dbReference type="PANTHER" id="PTHR21736">
    <property type="entry name" value="VERNALIZATION-INSENSITIVE PROTEIN 3"/>
    <property type="match status" value="1"/>
</dbReference>
<comment type="subcellular location">
    <subcellularLocation>
        <location evidence="1">Nucleus</location>
    </subcellularLocation>
</comment>
<evidence type="ECO:0000256" key="1">
    <source>
        <dbReference type="ARBA" id="ARBA00004123"/>
    </source>
</evidence>
<dbReference type="GO" id="GO:0010078">
    <property type="term" value="P:maintenance of root meristem identity"/>
    <property type="evidence" value="ECO:0000318"/>
    <property type="project" value="GO_Central"/>
</dbReference>
<evidence type="ECO:0000256" key="6">
    <source>
        <dbReference type="ARBA" id="ARBA00023242"/>
    </source>
</evidence>
<dbReference type="InterPro" id="IPR004082">
    <property type="entry name" value="OBERON"/>
</dbReference>
<evidence type="ECO:0008006" key="13">
    <source>
        <dbReference type="Google" id="ProtNLM"/>
    </source>
</evidence>
<comment type="caution">
    <text evidence="11">The sequence shown here is derived from an EMBL/GenBank/DDBJ whole genome shotgun (WGS) entry which is preliminary data.</text>
</comment>
<dbReference type="PRINTS" id="PR01544">
    <property type="entry name" value="ARATH130DUF"/>
</dbReference>
<organism evidence="11 12">
    <name type="scientific">Zostera marina</name>
    <name type="common">Eelgrass</name>
    <dbReference type="NCBI Taxonomy" id="29655"/>
    <lineage>
        <taxon>Eukaryota</taxon>
        <taxon>Viridiplantae</taxon>
        <taxon>Streptophyta</taxon>
        <taxon>Embryophyta</taxon>
        <taxon>Tracheophyta</taxon>
        <taxon>Spermatophyta</taxon>
        <taxon>Magnoliopsida</taxon>
        <taxon>Liliopsida</taxon>
        <taxon>Zosteraceae</taxon>
        <taxon>Zostera</taxon>
    </lineage>
</organism>
<feature type="coiled-coil region" evidence="7">
    <location>
        <begin position="1143"/>
        <end position="1191"/>
    </location>
</feature>